<dbReference type="OrthoDB" id="9816041at2"/>
<evidence type="ECO:0000256" key="3">
    <source>
        <dbReference type="ARBA" id="ARBA00022448"/>
    </source>
</evidence>
<keyword evidence="4" id="KW-1003">Cell membrane</keyword>
<reference evidence="8 9" key="1">
    <citation type="submission" date="2015-12" db="EMBL/GenBank/DDBJ databases">
        <title>Genome sequence of Aneurinibacillus soli.</title>
        <authorList>
            <person name="Lee J.S."/>
            <person name="Lee K.C."/>
            <person name="Kim K.K."/>
            <person name="Lee B.W."/>
        </authorList>
    </citation>
    <scope>NUCLEOTIDE SEQUENCE [LARGE SCALE GENOMIC DNA]</scope>
    <source>
        <strain evidence="8 9">CB4</strain>
    </source>
</reference>
<keyword evidence="7" id="KW-0472">Membrane</keyword>
<keyword evidence="9" id="KW-1185">Reference proteome</keyword>
<dbReference type="Gene3D" id="1.20.1250.20">
    <property type="entry name" value="MFS general substrate transporter like domains"/>
    <property type="match status" value="1"/>
</dbReference>
<dbReference type="KEGG" id="asoc:CB4_02636"/>
<dbReference type="Proteomes" id="UP000217696">
    <property type="component" value="Chromosome"/>
</dbReference>
<dbReference type="RefSeq" id="WP_096466214.1">
    <property type="nucleotide sequence ID" value="NZ_AP017312.1"/>
</dbReference>
<keyword evidence="3" id="KW-0813">Transport</keyword>
<dbReference type="InterPro" id="IPR004638">
    <property type="entry name" value="EmrB-like"/>
</dbReference>
<evidence type="ECO:0000256" key="5">
    <source>
        <dbReference type="ARBA" id="ARBA00022692"/>
    </source>
</evidence>
<evidence type="ECO:0000256" key="2">
    <source>
        <dbReference type="ARBA" id="ARBA00008537"/>
    </source>
</evidence>
<evidence type="ECO:0000256" key="4">
    <source>
        <dbReference type="ARBA" id="ARBA00022475"/>
    </source>
</evidence>
<proteinExistence type="inferred from homology"/>
<dbReference type="InterPro" id="IPR020846">
    <property type="entry name" value="MFS_dom"/>
</dbReference>
<dbReference type="PRINTS" id="PR01036">
    <property type="entry name" value="TCRTETB"/>
</dbReference>
<accession>A0A0U5BJT4</accession>
<evidence type="ECO:0000256" key="7">
    <source>
        <dbReference type="ARBA" id="ARBA00023136"/>
    </source>
</evidence>
<evidence type="ECO:0000313" key="9">
    <source>
        <dbReference type="Proteomes" id="UP000217696"/>
    </source>
</evidence>
<comment type="similarity">
    <text evidence="2">Belongs to the major facilitator superfamily. EmrB family.</text>
</comment>
<keyword evidence="5" id="KW-0812">Transmembrane</keyword>
<name>A0A0U5BJT4_9BACL</name>
<dbReference type="EMBL" id="AP017312">
    <property type="protein sequence ID" value="BAU28462.1"/>
    <property type="molecule type" value="Genomic_DNA"/>
</dbReference>
<dbReference type="CDD" id="cd17503">
    <property type="entry name" value="MFS_LmrB_MDR_like"/>
    <property type="match status" value="1"/>
</dbReference>
<keyword evidence="6" id="KW-1133">Transmembrane helix</keyword>
<sequence length="530" mass="57092">MAEEHRSSYIPLLSIMILGLFLAILNQTLLNVAIPHLITEFNVTATTAQWLLTGYMLVNGVLIPLAAFLIERFGIRRLFLSAMIFFTVGSLVCGMAPTFSILLIGRLIQAVGGGVLMPLVMTIMLAVFPPEIRGKGMGILGLALMFAPAIGPTLSGWVIEHYSWRVLFNGIAPLGVIVIVAAFVLLRDTTTPKKVPLDIPGTITSVIGVGSLLYGLSEAGSKGWSSAIVLTTLIIGVVMIAAFVVLQLNSTRPMLDFRIFKYDMFSLSSIVSVIVTVAMFSGMFLLPIYLQNLRGFTALESGLLMLPGAVIMGIMSPISGTLFDKFGPRPLALIGMFITTVTTYEFTKLTLETSYSFILIIYMIRSFGMSFLMMPIMTAGLNQLPESKNSHGTSMSNTLRQVSGSLGISIFTTIFSTRTITHLNTFGEAANTMNPSFSTSFQSLVQSIMAETGASAAQAQSQAAAALFGQASQQASILGLSDSFLWATGVAFVGFVLSFFLRDVRKDTTAKIEKVVPIEDDRRKLGTGPA</sequence>
<dbReference type="InterPro" id="IPR036259">
    <property type="entry name" value="MFS_trans_sf"/>
</dbReference>
<evidence type="ECO:0000313" key="8">
    <source>
        <dbReference type="EMBL" id="BAU28462.1"/>
    </source>
</evidence>
<protein>
    <submittedName>
        <fullName evidence="8">Multidrug export protein EmrB</fullName>
    </submittedName>
</protein>
<dbReference type="SUPFAM" id="SSF103473">
    <property type="entry name" value="MFS general substrate transporter"/>
    <property type="match status" value="1"/>
</dbReference>
<dbReference type="PROSITE" id="PS50850">
    <property type="entry name" value="MFS"/>
    <property type="match status" value="1"/>
</dbReference>
<comment type="subcellular location">
    <subcellularLocation>
        <location evidence="1">Cell membrane</location>
        <topology evidence="1">Multi-pass membrane protein</topology>
    </subcellularLocation>
</comment>
<dbReference type="AlphaFoldDB" id="A0A0U5BJT4"/>
<dbReference type="PANTHER" id="PTHR42718">
    <property type="entry name" value="MAJOR FACILITATOR SUPERFAMILY MULTIDRUG TRANSPORTER MFSC"/>
    <property type="match status" value="1"/>
</dbReference>
<dbReference type="NCBIfam" id="TIGR00711">
    <property type="entry name" value="efflux_EmrB"/>
    <property type="match status" value="1"/>
</dbReference>
<evidence type="ECO:0000256" key="1">
    <source>
        <dbReference type="ARBA" id="ARBA00004651"/>
    </source>
</evidence>
<dbReference type="PANTHER" id="PTHR42718:SF9">
    <property type="entry name" value="MAJOR FACILITATOR SUPERFAMILY MULTIDRUG TRANSPORTER MFSC"/>
    <property type="match status" value="1"/>
</dbReference>
<organism evidence="8 9">
    <name type="scientific">Aneurinibacillus soli</name>
    <dbReference type="NCBI Taxonomy" id="1500254"/>
    <lineage>
        <taxon>Bacteria</taxon>
        <taxon>Bacillati</taxon>
        <taxon>Bacillota</taxon>
        <taxon>Bacilli</taxon>
        <taxon>Bacillales</taxon>
        <taxon>Paenibacillaceae</taxon>
        <taxon>Aneurinibacillus group</taxon>
        <taxon>Aneurinibacillus</taxon>
    </lineage>
</organism>
<dbReference type="InterPro" id="IPR011701">
    <property type="entry name" value="MFS"/>
</dbReference>
<gene>
    <name evidence="8" type="primary">emrB_1</name>
    <name evidence="8" type="ORF">CB4_02636</name>
</gene>
<evidence type="ECO:0000256" key="6">
    <source>
        <dbReference type="ARBA" id="ARBA00022989"/>
    </source>
</evidence>
<dbReference type="Gene3D" id="1.20.1720.10">
    <property type="entry name" value="Multidrug resistance protein D"/>
    <property type="match status" value="1"/>
</dbReference>
<dbReference type="Pfam" id="PF07690">
    <property type="entry name" value="MFS_1"/>
    <property type="match status" value="1"/>
</dbReference>
<dbReference type="GO" id="GO:0022857">
    <property type="term" value="F:transmembrane transporter activity"/>
    <property type="evidence" value="ECO:0007669"/>
    <property type="project" value="InterPro"/>
</dbReference>
<dbReference type="GO" id="GO:0005886">
    <property type="term" value="C:plasma membrane"/>
    <property type="evidence" value="ECO:0007669"/>
    <property type="project" value="UniProtKB-SubCell"/>
</dbReference>